<dbReference type="Gene3D" id="3.30.300.30">
    <property type="match status" value="1"/>
</dbReference>
<organism evidence="6 7">
    <name type="scientific">Beauveria asiatica</name>
    <dbReference type="NCBI Taxonomy" id="1069075"/>
    <lineage>
        <taxon>Eukaryota</taxon>
        <taxon>Fungi</taxon>
        <taxon>Dikarya</taxon>
        <taxon>Ascomycota</taxon>
        <taxon>Pezizomycotina</taxon>
        <taxon>Sordariomycetes</taxon>
        <taxon>Hypocreomycetidae</taxon>
        <taxon>Hypocreales</taxon>
        <taxon>Cordycipitaceae</taxon>
        <taxon>Beauveria</taxon>
    </lineage>
</organism>
<dbReference type="PANTHER" id="PTHR45527">
    <property type="entry name" value="NONRIBOSOMAL PEPTIDE SYNTHETASE"/>
    <property type="match status" value="1"/>
</dbReference>
<dbReference type="InterPro" id="IPR036736">
    <property type="entry name" value="ACP-like_sf"/>
</dbReference>
<dbReference type="Gene3D" id="3.30.559.10">
    <property type="entry name" value="Chloramphenicol acetyltransferase-like domain"/>
    <property type="match status" value="1"/>
</dbReference>
<reference evidence="6 7" key="1">
    <citation type="submission" date="2020-02" db="EMBL/GenBank/DDBJ databases">
        <title>Comparative genomics of the hypocrealean fungal genus Beauvera.</title>
        <authorList>
            <person name="Showalter D.N."/>
            <person name="Bushley K.E."/>
            <person name="Rehner S.A."/>
        </authorList>
    </citation>
    <scope>NUCLEOTIDE SEQUENCE [LARGE SCALE GENOMIC DNA]</scope>
    <source>
        <strain evidence="6 7">ARSEF4384</strain>
    </source>
</reference>
<dbReference type="SUPFAM" id="SSF52777">
    <property type="entry name" value="CoA-dependent acyltransferases"/>
    <property type="match status" value="3"/>
</dbReference>
<feature type="domain" description="Carrier" evidence="5">
    <location>
        <begin position="743"/>
        <end position="816"/>
    </location>
</feature>
<comment type="similarity">
    <text evidence="4">Belongs to the NRP synthetase family.</text>
</comment>
<evidence type="ECO:0000256" key="3">
    <source>
        <dbReference type="ARBA" id="ARBA00022598"/>
    </source>
</evidence>
<evidence type="ECO:0000313" key="7">
    <source>
        <dbReference type="Proteomes" id="UP001397290"/>
    </source>
</evidence>
<dbReference type="InterPro" id="IPR023213">
    <property type="entry name" value="CAT-like_dom_sf"/>
</dbReference>
<protein>
    <recommendedName>
        <fullName evidence="5">Carrier domain-containing protein</fullName>
    </recommendedName>
</protein>
<evidence type="ECO:0000313" key="6">
    <source>
        <dbReference type="EMBL" id="KAK8142882.1"/>
    </source>
</evidence>
<evidence type="ECO:0000259" key="5">
    <source>
        <dbReference type="PROSITE" id="PS50075"/>
    </source>
</evidence>
<sequence>MDATPECVGEGQWQQTLTLEVRPDTTIPLQMALQLAWSAVLGCYTGSNNVSFHLLHVDDQAAHADDALTCSTVKVHLAPNDSAQLAMSKLSQFKGSIKEESSDTLLALWATVNKKHAPPKSVRHAYSQHQLSIECLLSDNPVALRAIYKDATWSSATIHFMLHQVRHAMHLLITTPSVPVSDLQAISAEGRKQLIDWDTASLRQPRLETVWTTIEKRCREQPTSMAIESWDGRLTYAELEQRVSAVAEKLSQLKVLPGTFVGLLLERSMLSTVVILGVIKAGCAFVLLDVSQPSRRLKAMCTMTNVAMVIASPNNIKAGPSLGIVCQSTESFPLLPSGETCHGPSKPSSPLYAGFTSGSTGEPKGFVIQHDNFMSGLDEYCAGLDLKPDSRVFQFASYSFVVSITGQLAPLARGACLCIPSQFQLEHDLAGVIRDLRADWIAITPSAARIMDPGTVSSLKTLVMVGEEMSSSDLSKWSHLSLYSLYGQSENSKGTMIAKKTGINAVGGIGRPYQANAWIVDRENHNVLLPIGAEGELVIESPCLTKGYISNKCQTKASFVKNPEWVNSVERGVDVCIFKTGDLARRNAADGSFQLLGRKGTRIKIRGQRVELGEVEHQIRRLLPVAKNAVVDIVCTAEDVLEQSPMLVAFILMSGRSTSGADEPVLATPTLAFQKQSLLLDGYLKAILPSFMVPTAYVELALLPKTSTGKLDRRRMRKAAGALTRRKLIAYSFQRTAHREPQSDQETIIRDLCAEILQLPGGEVGMNDTFVDLGGDSIMARRLIIGAKTSGISIDLQELFRPATLAQIAQSGCSKKNCETPNGAGCPDDFVAIREDFVSRLPELVRQQDIEDVFPALETQAAYASNRVADCFPLHISGTVDAMRLQRACQALVARHAILRTVFHISRKMLVQVVLRELPVPLLRQECDSWSAAVRWVNEYGSQELKKRCKIGKPMTGFVLVTVTSQARHILVLRLSHGQYDGLCLRPLIQDLWKAYQGVPLPVKAGFKAHVLECYRRRTVEAFDIWRGVLQGSQPPHLFQRVPAADDEATLSRTMRQLPKIRPLAGVTPASMVKAAWFEALRHETKQDDAVFGQFLHAWSGNDGVIGPCMNVIPVRVRQSQGLTRRQIVQGIQLQHAETASADALGWSDIVSNCTDWPAATEVDSVVLHQNFDRDIQVVSDGIICKKEMPMFSSWAVFPMLLVTHPRESRLDALLLMSSRYRGLRDPVKMLNNFARALELLESHPDETLDSKGL</sequence>
<dbReference type="Proteomes" id="UP001397290">
    <property type="component" value="Unassembled WGS sequence"/>
</dbReference>
<gene>
    <name evidence="6" type="ORF">G3M48_008051</name>
</gene>
<dbReference type="Pfam" id="PF00668">
    <property type="entry name" value="Condensation"/>
    <property type="match status" value="1"/>
</dbReference>
<evidence type="ECO:0000256" key="4">
    <source>
        <dbReference type="ARBA" id="ARBA00029454"/>
    </source>
</evidence>
<comment type="caution">
    <text evidence="6">The sequence shown here is derived from an EMBL/GenBank/DDBJ whole genome shotgun (WGS) entry which is preliminary data.</text>
</comment>
<dbReference type="GO" id="GO:0044550">
    <property type="term" value="P:secondary metabolite biosynthetic process"/>
    <property type="evidence" value="ECO:0007669"/>
    <property type="project" value="TreeGrafter"/>
</dbReference>
<dbReference type="PANTHER" id="PTHR45527:SF3">
    <property type="entry name" value="SIDEROPHORE SYNTHETASE (EUROFUNG)"/>
    <property type="match status" value="1"/>
</dbReference>
<dbReference type="PROSITE" id="PS50075">
    <property type="entry name" value="CARRIER"/>
    <property type="match status" value="1"/>
</dbReference>
<dbReference type="Pfam" id="PF00550">
    <property type="entry name" value="PP-binding"/>
    <property type="match status" value="1"/>
</dbReference>
<dbReference type="SUPFAM" id="SSF47336">
    <property type="entry name" value="ACP-like"/>
    <property type="match status" value="1"/>
</dbReference>
<dbReference type="SUPFAM" id="SSF56801">
    <property type="entry name" value="Acetyl-CoA synthetase-like"/>
    <property type="match status" value="1"/>
</dbReference>
<name>A0AAW0RL01_9HYPO</name>
<dbReference type="InterPro" id="IPR045851">
    <property type="entry name" value="AMP-bd_C_sf"/>
</dbReference>
<keyword evidence="2" id="KW-0597">Phosphoprotein</keyword>
<evidence type="ECO:0000256" key="2">
    <source>
        <dbReference type="ARBA" id="ARBA00022553"/>
    </source>
</evidence>
<evidence type="ECO:0000256" key="1">
    <source>
        <dbReference type="ARBA" id="ARBA00022450"/>
    </source>
</evidence>
<dbReference type="Gene3D" id="1.10.1200.10">
    <property type="entry name" value="ACP-like"/>
    <property type="match status" value="1"/>
</dbReference>
<dbReference type="GO" id="GO:0016874">
    <property type="term" value="F:ligase activity"/>
    <property type="evidence" value="ECO:0007669"/>
    <property type="project" value="UniProtKB-KW"/>
</dbReference>
<proteinExistence type="inferred from homology"/>
<dbReference type="EMBL" id="JAAHCF010000592">
    <property type="protein sequence ID" value="KAK8142882.1"/>
    <property type="molecule type" value="Genomic_DNA"/>
</dbReference>
<dbReference type="Gene3D" id="3.30.559.30">
    <property type="entry name" value="Nonribosomal peptide synthetase, condensation domain"/>
    <property type="match status" value="2"/>
</dbReference>
<dbReference type="InterPro" id="IPR001242">
    <property type="entry name" value="Condensation_dom"/>
</dbReference>
<dbReference type="InterPro" id="IPR009081">
    <property type="entry name" value="PP-bd_ACP"/>
</dbReference>
<keyword evidence="1" id="KW-0596">Phosphopantetheine</keyword>
<accession>A0AAW0RL01</accession>
<dbReference type="AlphaFoldDB" id="A0AAW0RL01"/>
<dbReference type="CDD" id="cd05918">
    <property type="entry name" value="A_NRPS_SidN3_like"/>
    <property type="match status" value="1"/>
</dbReference>
<dbReference type="Gene3D" id="3.40.50.12780">
    <property type="entry name" value="N-terminal domain of ligase-like"/>
    <property type="match status" value="1"/>
</dbReference>
<dbReference type="Pfam" id="PF00501">
    <property type="entry name" value="AMP-binding"/>
    <property type="match status" value="1"/>
</dbReference>
<dbReference type="InterPro" id="IPR042099">
    <property type="entry name" value="ANL_N_sf"/>
</dbReference>
<dbReference type="GO" id="GO:0043041">
    <property type="term" value="P:amino acid activation for nonribosomal peptide biosynthetic process"/>
    <property type="evidence" value="ECO:0007669"/>
    <property type="project" value="TreeGrafter"/>
</dbReference>
<keyword evidence="3" id="KW-0436">Ligase</keyword>
<keyword evidence="7" id="KW-1185">Reference proteome</keyword>
<dbReference type="GO" id="GO:0031177">
    <property type="term" value="F:phosphopantetheine binding"/>
    <property type="evidence" value="ECO:0007669"/>
    <property type="project" value="TreeGrafter"/>
</dbReference>
<dbReference type="InterPro" id="IPR000873">
    <property type="entry name" value="AMP-dep_synth/lig_dom"/>
</dbReference>
<dbReference type="GO" id="GO:0005737">
    <property type="term" value="C:cytoplasm"/>
    <property type="evidence" value="ECO:0007669"/>
    <property type="project" value="TreeGrafter"/>
</dbReference>